<name>A0A9P6H3W5_9AGAM</name>
<accession>A0A9P6H3W5</accession>
<feature type="region of interest" description="Disordered" evidence="1">
    <location>
        <begin position="151"/>
        <end position="175"/>
    </location>
</feature>
<dbReference type="AlphaFoldDB" id="A0A9P6H3W5"/>
<comment type="caution">
    <text evidence="2">The sequence shown here is derived from an EMBL/GenBank/DDBJ whole genome shotgun (WGS) entry which is preliminary data.</text>
</comment>
<reference evidence="2" key="2">
    <citation type="submission" date="2020-11" db="EMBL/GenBank/DDBJ databases">
        <authorList>
            <consortium name="DOE Joint Genome Institute"/>
            <person name="Kuo A."/>
            <person name="Miyauchi S."/>
            <person name="Kiss E."/>
            <person name="Drula E."/>
            <person name="Kohler A."/>
            <person name="Sanchez-Garcia M."/>
            <person name="Andreopoulos B."/>
            <person name="Barry K.W."/>
            <person name="Bonito G."/>
            <person name="Buee M."/>
            <person name="Carver A."/>
            <person name="Chen C."/>
            <person name="Cichocki N."/>
            <person name="Clum A."/>
            <person name="Culley D."/>
            <person name="Crous P.W."/>
            <person name="Fauchery L."/>
            <person name="Girlanda M."/>
            <person name="Hayes R."/>
            <person name="Keri Z."/>
            <person name="Labutti K."/>
            <person name="Lipzen A."/>
            <person name="Lombard V."/>
            <person name="Magnuson J."/>
            <person name="Maillard F."/>
            <person name="Morin E."/>
            <person name="Murat C."/>
            <person name="Nolan M."/>
            <person name="Ohm R."/>
            <person name="Pangilinan J."/>
            <person name="Pereira M."/>
            <person name="Perotto S."/>
            <person name="Peter M."/>
            <person name="Riley R."/>
            <person name="Sitrit Y."/>
            <person name="Stielow B."/>
            <person name="Szollosi G."/>
            <person name="Zifcakova L."/>
            <person name="Stursova M."/>
            <person name="Spatafora J.W."/>
            <person name="Tedersoo L."/>
            <person name="Vaario L.-M."/>
            <person name="Yamada A."/>
            <person name="Yan M."/>
            <person name="Wang P."/>
            <person name="Xu J."/>
            <person name="Bruns T."/>
            <person name="Baldrian P."/>
            <person name="Vilgalys R."/>
            <person name="Henrissat B."/>
            <person name="Grigoriev I.V."/>
            <person name="Hibbett D."/>
            <person name="Nagy L.G."/>
            <person name="Martin F.M."/>
        </authorList>
    </citation>
    <scope>NUCLEOTIDE SEQUENCE</scope>
    <source>
        <strain evidence="2">UH-Tt-Lm1</strain>
    </source>
</reference>
<dbReference type="Proteomes" id="UP000736335">
    <property type="component" value="Unassembled WGS sequence"/>
</dbReference>
<proteinExistence type="predicted"/>
<organism evidence="2 3">
    <name type="scientific">Thelephora terrestris</name>
    <dbReference type="NCBI Taxonomy" id="56493"/>
    <lineage>
        <taxon>Eukaryota</taxon>
        <taxon>Fungi</taxon>
        <taxon>Dikarya</taxon>
        <taxon>Basidiomycota</taxon>
        <taxon>Agaricomycotina</taxon>
        <taxon>Agaricomycetes</taxon>
        <taxon>Thelephorales</taxon>
        <taxon>Thelephoraceae</taxon>
        <taxon>Thelephora</taxon>
    </lineage>
</organism>
<evidence type="ECO:0000313" key="2">
    <source>
        <dbReference type="EMBL" id="KAF9778361.1"/>
    </source>
</evidence>
<evidence type="ECO:0000256" key="1">
    <source>
        <dbReference type="SAM" id="MobiDB-lite"/>
    </source>
</evidence>
<protein>
    <submittedName>
        <fullName evidence="2">Uncharacterized protein</fullName>
    </submittedName>
</protein>
<dbReference type="EMBL" id="WIUZ02000023">
    <property type="protein sequence ID" value="KAF9778361.1"/>
    <property type="molecule type" value="Genomic_DNA"/>
</dbReference>
<evidence type="ECO:0000313" key="3">
    <source>
        <dbReference type="Proteomes" id="UP000736335"/>
    </source>
</evidence>
<reference evidence="2" key="1">
    <citation type="journal article" date="2020" name="Nat. Commun.">
        <title>Large-scale genome sequencing of mycorrhizal fungi provides insights into the early evolution of symbiotic traits.</title>
        <authorList>
            <person name="Miyauchi S."/>
            <person name="Kiss E."/>
            <person name="Kuo A."/>
            <person name="Drula E."/>
            <person name="Kohler A."/>
            <person name="Sanchez-Garcia M."/>
            <person name="Morin E."/>
            <person name="Andreopoulos B."/>
            <person name="Barry K.W."/>
            <person name="Bonito G."/>
            <person name="Buee M."/>
            <person name="Carver A."/>
            <person name="Chen C."/>
            <person name="Cichocki N."/>
            <person name="Clum A."/>
            <person name="Culley D."/>
            <person name="Crous P.W."/>
            <person name="Fauchery L."/>
            <person name="Girlanda M."/>
            <person name="Hayes R.D."/>
            <person name="Keri Z."/>
            <person name="LaButti K."/>
            <person name="Lipzen A."/>
            <person name="Lombard V."/>
            <person name="Magnuson J."/>
            <person name="Maillard F."/>
            <person name="Murat C."/>
            <person name="Nolan M."/>
            <person name="Ohm R.A."/>
            <person name="Pangilinan J."/>
            <person name="Pereira M.F."/>
            <person name="Perotto S."/>
            <person name="Peter M."/>
            <person name="Pfister S."/>
            <person name="Riley R."/>
            <person name="Sitrit Y."/>
            <person name="Stielow J.B."/>
            <person name="Szollosi G."/>
            <person name="Zifcakova L."/>
            <person name="Stursova M."/>
            <person name="Spatafora J.W."/>
            <person name="Tedersoo L."/>
            <person name="Vaario L.M."/>
            <person name="Yamada A."/>
            <person name="Yan M."/>
            <person name="Wang P."/>
            <person name="Xu J."/>
            <person name="Bruns T."/>
            <person name="Baldrian P."/>
            <person name="Vilgalys R."/>
            <person name="Dunand C."/>
            <person name="Henrissat B."/>
            <person name="Grigoriev I.V."/>
            <person name="Hibbett D."/>
            <person name="Nagy L.G."/>
            <person name="Martin F.M."/>
        </authorList>
    </citation>
    <scope>NUCLEOTIDE SEQUENCE</scope>
    <source>
        <strain evidence="2">UH-Tt-Lm1</strain>
    </source>
</reference>
<keyword evidence="3" id="KW-1185">Reference proteome</keyword>
<sequence>MARILVVLSTAVTTSRKPKTKQEIRRFVSFLVWDNTIVSGESPPSRTFWYPETICSHTVPRSFGPYGDPRLNVHHFSSGGGPTGLPGIAREIPIESAAAQRVGDASISTCAASYPPLSTTARALALPVPRLLIWIPAPPLHELRSRNNAAFNSRNQRQSNPTGFPSEIDSEPMRA</sequence>
<gene>
    <name evidence="2" type="ORF">BJ322DRAFT_495039</name>
</gene>